<keyword evidence="1" id="KW-0472">Membrane</keyword>
<evidence type="ECO:0000313" key="2">
    <source>
        <dbReference type="EMBL" id="RRD48520.1"/>
    </source>
</evidence>
<keyword evidence="1" id="KW-1133">Transmembrane helix</keyword>
<keyword evidence="1" id="KW-0812">Transmembrane</keyword>
<comment type="caution">
    <text evidence="2">The sequence shown here is derived from an EMBL/GenBank/DDBJ whole genome shotgun (WGS) entry which is preliminary data.</text>
</comment>
<reference evidence="2 3" key="1">
    <citation type="submission" date="2018-11" db="EMBL/GenBank/DDBJ databases">
        <title>Genomes From Bacteria Associated with the Canine Oral Cavity: a Test Case for Automated Genome-Based Taxonomic Assignment.</title>
        <authorList>
            <person name="Coil D.A."/>
            <person name="Jospin G."/>
            <person name="Darling A.E."/>
            <person name="Wallis C."/>
            <person name="Davis I.J."/>
            <person name="Harris S."/>
            <person name="Eisen J.A."/>
            <person name="Holcombe L.J."/>
            <person name="O'Flynn C."/>
        </authorList>
    </citation>
    <scope>NUCLEOTIDE SEQUENCE [LARGE SCALE GENOMIC DNA]</scope>
    <source>
        <strain evidence="2 3">OH2822_COT-296</strain>
    </source>
</reference>
<feature type="transmembrane region" description="Helical" evidence="1">
    <location>
        <begin position="127"/>
        <end position="149"/>
    </location>
</feature>
<sequence length="332" mass="36599">MRPEVVEIPASTPMEQLGKHTLVVFEDRCVVLQREGEEFRVLSTESDESELLPPTPNDRSVGDVMGAEELRQPLRVATLPDGEVVDVALGPRHNLRRNPVLAMILGIVAGLFLMVIALFALRGMLGAWGTVLTGAFLAWLLHGMLVDVFKGRTIMFRMEGRDWALEDLLPRESRGDAARQQVQGVKEEYGRLLTDLPYRVENPALFDASCPATEALTLALFEWDSTWARLDDDALVALGSRVVSAFHAARHHAERVGMDHLPPESRDDARRALGALRIATAASSSAGERAAALAQAVDLLDELALYYLPSGVEVREALNGRRLRQLPGRRVM</sequence>
<feature type="transmembrane region" description="Helical" evidence="1">
    <location>
        <begin position="100"/>
        <end position="121"/>
    </location>
</feature>
<protein>
    <submittedName>
        <fullName evidence="2">Uncharacterized protein</fullName>
    </submittedName>
</protein>
<evidence type="ECO:0000313" key="3">
    <source>
        <dbReference type="Proteomes" id="UP000280935"/>
    </source>
</evidence>
<name>A0A3P1WT52_9ACTN</name>
<dbReference type="RefSeq" id="WP_125228773.1">
    <property type="nucleotide sequence ID" value="NZ_RQYT01000037.1"/>
</dbReference>
<accession>A0A3P1WT52</accession>
<dbReference type="Proteomes" id="UP000280935">
    <property type="component" value="Unassembled WGS sequence"/>
</dbReference>
<dbReference type="OrthoDB" id="3727470at2"/>
<gene>
    <name evidence="2" type="ORF">EII35_12350</name>
</gene>
<evidence type="ECO:0000256" key="1">
    <source>
        <dbReference type="SAM" id="Phobius"/>
    </source>
</evidence>
<proteinExistence type="predicted"/>
<organism evidence="2 3">
    <name type="scientific">Arachnia propionica</name>
    <dbReference type="NCBI Taxonomy" id="1750"/>
    <lineage>
        <taxon>Bacteria</taxon>
        <taxon>Bacillati</taxon>
        <taxon>Actinomycetota</taxon>
        <taxon>Actinomycetes</taxon>
        <taxon>Propionibacteriales</taxon>
        <taxon>Propionibacteriaceae</taxon>
        <taxon>Arachnia</taxon>
    </lineage>
</organism>
<dbReference type="EMBL" id="RQYT01000037">
    <property type="protein sequence ID" value="RRD48520.1"/>
    <property type="molecule type" value="Genomic_DNA"/>
</dbReference>
<dbReference type="AlphaFoldDB" id="A0A3P1WT52"/>